<feature type="transmembrane region" description="Helical" evidence="6">
    <location>
        <begin position="425"/>
        <end position="445"/>
    </location>
</feature>
<evidence type="ECO:0000313" key="9">
    <source>
        <dbReference type="EMBL" id="EAR27101.1"/>
    </source>
</evidence>
<dbReference type="eggNOG" id="COG0577">
    <property type="taxonomic scope" value="Bacteria"/>
</dbReference>
<reference evidence="9 10" key="1">
    <citation type="submission" date="2006-02" db="EMBL/GenBank/DDBJ databases">
        <authorList>
            <person name="Moran M.A."/>
            <person name="Kjelleberg S."/>
            <person name="Egan S."/>
            <person name="Saunders N."/>
            <person name="Thomas T."/>
            <person name="Ferriera S."/>
            <person name="Johnson J."/>
            <person name="Kravitz S."/>
            <person name="Halpern A."/>
            <person name="Remington K."/>
            <person name="Beeson K."/>
            <person name="Tran B."/>
            <person name="Rogers Y.-H."/>
            <person name="Friedman R."/>
            <person name="Venter J.C."/>
        </authorList>
    </citation>
    <scope>NUCLEOTIDE SEQUENCE [LARGE SCALE GENOMIC DNA]</scope>
    <source>
        <strain evidence="9 10">D2</strain>
    </source>
</reference>
<keyword evidence="3 6" id="KW-0812">Transmembrane</keyword>
<dbReference type="PANTHER" id="PTHR30572:SF9">
    <property type="entry name" value="ABC TRANSPORTER PERMEASE PROTEIN"/>
    <property type="match status" value="1"/>
</dbReference>
<dbReference type="Proteomes" id="UP000006201">
    <property type="component" value="Unassembled WGS sequence"/>
</dbReference>
<keyword evidence="5 6" id="KW-0472">Membrane</keyword>
<name>A4CDQ9_9GAMM</name>
<dbReference type="InterPro" id="IPR025857">
    <property type="entry name" value="MacB_PCD"/>
</dbReference>
<dbReference type="GO" id="GO:0005886">
    <property type="term" value="C:plasma membrane"/>
    <property type="evidence" value="ECO:0007669"/>
    <property type="project" value="UniProtKB-SubCell"/>
</dbReference>
<feature type="transmembrane region" description="Helical" evidence="6">
    <location>
        <begin position="730"/>
        <end position="752"/>
    </location>
</feature>
<feature type="transmembrane region" description="Helical" evidence="6">
    <location>
        <begin position="772"/>
        <end position="795"/>
    </location>
</feature>
<dbReference type="AlphaFoldDB" id="A4CDQ9"/>
<evidence type="ECO:0000256" key="4">
    <source>
        <dbReference type="ARBA" id="ARBA00022989"/>
    </source>
</evidence>
<protein>
    <submittedName>
        <fullName evidence="9">ABC transporter, permease protein</fullName>
    </submittedName>
</protein>
<comment type="subcellular location">
    <subcellularLocation>
        <location evidence="1">Cell membrane</location>
        <topology evidence="1">Multi-pass membrane protein</topology>
    </subcellularLocation>
</comment>
<evidence type="ECO:0000256" key="2">
    <source>
        <dbReference type="ARBA" id="ARBA00022475"/>
    </source>
</evidence>
<keyword evidence="2" id="KW-1003">Cell membrane</keyword>
<dbReference type="EMBL" id="AAOH01000007">
    <property type="protein sequence ID" value="EAR27101.1"/>
    <property type="molecule type" value="Genomic_DNA"/>
</dbReference>
<evidence type="ECO:0000259" key="7">
    <source>
        <dbReference type="Pfam" id="PF02687"/>
    </source>
</evidence>
<dbReference type="GO" id="GO:0022857">
    <property type="term" value="F:transmembrane transporter activity"/>
    <property type="evidence" value="ECO:0007669"/>
    <property type="project" value="TreeGrafter"/>
</dbReference>
<feature type="transmembrane region" description="Helical" evidence="6">
    <location>
        <begin position="281"/>
        <end position="304"/>
    </location>
</feature>
<gene>
    <name evidence="9" type="ORF">PTD2_05505</name>
</gene>
<feature type="transmembrane region" description="Helical" evidence="6">
    <location>
        <begin position="20"/>
        <end position="41"/>
    </location>
</feature>
<dbReference type="Pfam" id="PF12704">
    <property type="entry name" value="MacB_PCD"/>
    <property type="match status" value="1"/>
</dbReference>
<dbReference type="InterPro" id="IPR003838">
    <property type="entry name" value="ABC3_permease_C"/>
</dbReference>
<keyword evidence="4 6" id="KW-1133">Transmembrane helix</keyword>
<accession>A4CDQ9</accession>
<dbReference type="PANTHER" id="PTHR30572">
    <property type="entry name" value="MEMBRANE COMPONENT OF TRANSPORTER-RELATED"/>
    <property type="match status" value="1"/>
</dbReference>
<evidence type="ECO:0000256" key="1">
    <source>
        <dbReference type="ARBA" id="ARBA00004651"/>
    </source>
</evidence>
<dbReference type="OrthoDB" id="9770036at2"/>
<dbReference type="RefSeq" id="WP_009838964.1">
    <property type="nucleotide sequence ID" value="NZ_AAOH01000007.1"/>
</dbReference>
<evidence type="ECO:0000256" key="3">
    <source>
        <dbReference type="ARBA" id="ARBA00022692"/>
    </source>
</evidence>
<dbReference type="STRING" id="87626.PTD2_05505"/>
<dbReference type="HOGENOM" id="CLU_008713_1_0_6"/>
<evidence type="ECO:0000313" key="10">
    <source>
        <dbReference type="Proteomes" id="UP000006201"/>
    </source>
</evidence>
<feature type="transmembrane region" description="Helical" evidence="6">
    <location>
        <begin position="689"/>
        <end position="710"/>
    </location>
</feature>
<organism evidence="9 10">
    <name type="scientific">Pseudoalteromonas tunicata D2</name>
    <dbReference type="NCBI Taxonomy" id="87626"/>
    <lineage>
        <taxon>Bacteria</taxon>
        <taxon>Pseudomonadati</taxon>
        <taxon>Pseudomonadota</taxon>
        <taxon>Gammaproteobacteria</taxon>
        <taxon>Alteromonadales</taxon>
        <taxon>Pseudoalteromonadaceae</taxon>
        <taxon>Pseudoalteromonas</taxon>
    </lineage>
</organism>
<sequence>MFSLSFITTIRSFAQHKLHFSLSVMGLSLGMAIVILMGLFIRNELSFERNQPNVNNHYRLVMHAQENNNEYILTTPRAYQQLANIAGVDDVFYVFKTQMASDDKVLVGQNAFQLLANVAVTPNITQLVNINVLAGNLQDALNAPEKIALSRSEVLRLFGSDIDTEKRVYTTDFKNIIGKTIRLQHNNRLITVAAVFEDLPINSHFYFESLMSFAPYQHIGGNVAHTYVALSAGADKGKIAAQVTEVFNQIWQWKNIYYRLQAIEDIHLGPNFAQDMKVGGAMSSVMICALMSGLLLLISCVNYVNFTVAQAANRAKEVGVKKALGASKRQLITQFMGESVLLAWLALVVACVFVELAFPFFNQLIGRPIAFNGWHDVIWPVMGLATVVGVVSGIYPSFYMANFNAKAILSGAFKQGRQGVWIRKALLLVQITLSISLLIGAITLAKQLAFLQSLPVNYGKSQQLVIDDMPASTLYGEQQFAFFDALQQIPEVIASTAIDFDITQSTNAGIFIEDKLDPSNPLSMSLAGVSGNVVAALDLQLVAGRDFSIEHASDWYSKETNQVSIILPESALSVLGFKDAQSAVSQQVTFAAGPVSRATGVIVGVVKDIKVGPVNYQGAPVVFVCGLGIGGRYSLVVKVAEPSAHSTQKALAEFIRARLNIAPVAISSLEDNYQALYQEQQRLAEVVQIGSLISMTLILIGVFGLTGFIVKQRQKEVAVRKVLGASRISIVNALAKEFLVLTFFGCLIAWPVSYFTLADWLSGFHEHIIQSIWVYGMAALVVAAITWLTVASLAFKVASTRPSLTLRYE</sequence>
<feature type="transmembrane region" description="Helical" evidence="6">
    <location>
        <begin position="381"/>
        <end position="404"/>
    </location>
</feature>
<feature type="domain" description="ABC3 transporter permease C-terminal" evidence="7">
    <location>
        <begin position="691"/>
        <end position="800"/>
    </location>
</feature>
<evidence type="ECO:0000259" key="8">
    <source>
        <dbReference type="Pfam" id="PF12704"/>
    </source>
</evidence>
<feature type="domain" description="ABC3 transporter permease C-terminal" evidence="7">
    <location>
        <begin position="290"/>
        <end position="404"/>
    </location>
</feature>
<evidence type="ECO:0000256" key="5">
    <source>
        <dbReference type="ARBA" id="ARBA00023136"/>
    </source>
</evidence>
<dbReference type="Pfam" id="PF02687">
    <property type="entry name" value="FtsX"/>
    <property type="match status" value="2"/>
</dbReference>
<evidence type="ECO:0000256" key="6">
    <source>
        <dbReference type="SAM" id="Phobius"/>
    </source>
</evidence>
<comment type="caution">
    <text evidence="9">The sequence shown here is derived from an EMBL/GenBank/DDBJ whole genome shotgun (WGS) entry which is preliminary data.</text>
</comment>
<keyword evidence="10" id="KW-1185">Reference proteome</keyword>
<feature type="transmembrane region" description="Helical" evidence="6">
    <location>
        <begin position="339"/>
        <end position="361"/>
    </location>
</feature>
<feature type="domain" description="MacB-like periplasmic core" evidence="8">
    <location>
        <begin position="22"/>
        <end position="245"/>
    </location>
</feature>
<proteinExistence type="predicted"/>
<dbReference type="InterPro" id="IPR050250">
    <property type="entry name" value="Macrolide_Exporter_MacB"/>
</dbReference>